<dbReference type="InterPro" id="IPR036365">
    <property type="entry name" value="PGBD-like_sf"/>
</dbReference>
<dbReference type="Proteomes" id="UP001165135">
    <property type="component" value="Unassembled WGS sequence"/>
</dbReference>
<accession>A0A9W6RSS2</accession>
<dbReference type="RefSeq" id="WP_285630422.1">
    <property type="nucleotide sequence ID" value="NZ_BSTJ01000011.1"/>
</dbReference>
<dbReference type="AlphaFoldDB" id="A0A9W6RSS2"/>
<gene>
    <name evidence="2" type="ORF">Airi01_075220</name>
</gene>
<feature type="compositionally biased region" description="Polar residues" evidence="1">
    <location>
        <begin position="301"/>
        <end position="328"/>
    </location>
</feature>
<name>A0A9W6RSS2_9ACTN</name>
<dbReference type="EMBL" id="BSTJ01000011">
    <property type="protein sequence ID" value="GLY79255.1"/>
    <property type="molecule type" value="Genomic_DNA"/>
</dbReference>
<reference evidence="2" key="1">
    <citation type="submission" date="2023-03" db="EMBL/GenBank/DDBJ databases">
        <title>Actinoallomurus iriomotensis NBRC 103681.</title>
        <authorList>
            <person name="Ichikawa N."/>
            <person name="Sato H."/>
            <person name="Tonouchi N."/>
        </authorList>
    </citation>
    <scope>NUCLEOTIDE SEQUENCE</scope>
    <source>
        <strain evidence="2">NBRC 103681</strain>
    </source>
</reference>
<proteinExistence type="predicted"/>
<evidence type="ECO:0000313" key="2">
    <source>
        <dbReference type="EMBL" id="GLY79255.1"/>
    </source>
</evidence>
<evidence type="ECO:0008006" key="4">
    <source>
        <dbReference type="Google" id="ProtNLM"/>
    </source>
</evidence>
<comment type="caution">
    <text evidence="2">The sequence shown here is derived from an EMBL/GenBank/DDBJ whole genome shotgun (WGS) entry which is preliminary data.</text>
</comment>
<feature type="region of interest" description="Disordered" evidence="1">
    <location>
        <begin position="285"/>
        <end position="339"/>
    </location>
</feature>
<dbReference type="SUPFAM" id="SSF47090">
    <property type="entry name" value="PGBD-like"/>
    <property type="match status" value="1"/>
</dbReference>
<protein>
    <recommendedName>
        <fullName evidence="4">Peptidoglycan binding-like domain-containing protein</fullName>
    </recommendedName>
</protein>
<dbReference type="Gene3D" id="1.10.101.10">
    <property type="entry name" value="PGBD-like superfamily/PGBD"/>
    <property type="match status" value="1"/>
</dbReference>
<dbReference type="InterPro" id="IPR036366">
    <property type="entry name" value="PGBDSf"/>
</dbReference>
<evidence type="ECO:0000256" key="1">
    <source>
        <dbReference type="SAM" id="MobiDB-lite"/>
    </source>
</evidence>
<evidence type="ECO:0000313" key="3">
    <source>
        <dbReference type="Proteomes" id="UP001165135"/>
    </source>
</evidence>
<sequence length="431" mass="43636">MLLQGVVAAAMVSMVGLVASAWVRSPAELAAEAKPPTPTVLTAAVVFKKLTRNTIFRGTFAASGTVSFTPKTALAPDGAAGSNTSGVSVVTAVKVKVGQQVKAGKVLAEVAYRPVFALPGKIPAIRDLAEGDVGRDVAELQRGLATLGYGRGSDRLGIFGSGTAFAVRRFYAAIGYPVPTQASGTRPADANGGSNNDAKAPSKARIGNEKSSGTKKVVMMPASEVMYVPSPQVTVTRMAGRVGDKAGSPLITLSTNGLRLQGHLDPGMKGAVKVGQAVEVLDEASGKARKGKIDKIGQLVTPRTGQDGSTATHGGDKGNQSGDGQSPQADGGTPYIPVDISPTSGNWAVNLADQDVRITAYADVSDGKVLAVPEGAITTTANGAASVMVVGPGGLHHRVAVTPGGSADGLVAVNPATSQDLREGDQVVVGR</sequence>
<feature type="region of interest" description="Disordered" evidence="1">
    <location>
        <begin position="182"/>
        <end position="214"/>
    </location>
</feature>
<dbReference type="Gene3D" id="2.40.420.20">
    <property type="match status" value="1"/>
</dbReference>
<organism evidence="2 3">
    <name type="scientific">Actinoallomurus iriomotensis</name>
    <dbReference type="NCBI Taxonomy" id="478107"/>
    <lineage>
        <taxon>Bacteria</taxon>
        <taxon>Bacillati</taxon>
        <taxon>Actinomycetota</taxon>
        <taxon>Actinomycetes</taxon>
        <taxon>Streptosporangiales</taxon>
        <taxon>Thermomonosporaceae</taxon>
        <taxon>Actinoallomurus</taxon>
    </lineage>
</organism>